<feature type="transmembrane region" description="Helical" evidence="6">
    <location>
        <begin position="27"/>
        <end position="51"/>
    </location>
</feature>
<keyword evidence="4 6" id="KW-1133">Transmembrane helix</keyword>
<proteinExistence type="inferred from homology"/>
<keyword evidence="8" id="KW-1185">Reference proteome</keyword>
<evidence type="ECO:0000256" key="5">
    <source>
        <dbReference type="ARBA" id="ARBA00023136"/>
    </source>
</evidence>
<reference evidence="7 8" key="1">
    <citation type="submission" date="2024-08" db="EMBL/GenBank/DDBJ databases">
        <authorList>
            <person name="Cucini C."/>
            <person name="Frati F."/>
        </authorList>
    </citation>
    <scope>NUCLEOTIDE SEQUENCE [LARGE SCALE GENOMIC DNA]</scope>
</reference>
<comment type="similarity">
    <text evidence="2 6">Belongs to the GDT1 family.</text>
</comment>
<dbReference type="Proteomes" id="UP001642540">
    <property type="component" value="Unassembled WGS sequence"/>
</dbReference>
<feature type="transmembrane region" description="Helical" evidence="6">
    <location>
        <begin position="128"/>
        <end position="151"/>
    </location>
</feature>
<evidence type="ECO:0000256" key="1">
    <source>
        <dbReference type="ARBA" id="ARBA00004141"/>
    </source>
</evidence>
<feature type="transmembrane region" description="Helical" evidence="6">
    <location>
        <begin position="230"/>
        <end position="249"/>
    </location>
</feature>
<evidence type="ECO:0000313" key="7">
    <source>
        <dbReference type="EMBL" id="CAL8119982.1"/>
    </source>
</evidence>
<feature type="transmembrane region" description="Helical" evidence="6">
    <location>
        <begin position="269"/>
        <end position="291"/>
    </location>
</feature>
<keyword evidence="5 6" id="KW-0472">Membrane</keyword>
<dbReference type="PANTHER" id="PTHR12608:SF1">
    <property type="entry name" value="TRANSMEMBRANE PROTEIN 165"/>
    <property type="match status" value="1"/>
</dbReference>
<protein>
    <recommendedName>
        <fullName evidence="6">GDT1 family protein</fullName>
    </recommendedName>
</protein>
<feature type="transmembrane region" description="Helical" evidence="6">
    <location>
        <begin position="303"/>
        <end position="321"/>
    </location>
</feature>
<evidence type="ECO:0000256" key="4">
    <source>
        <dbReference type="ARBA" id="ARBA00022989"/>
    </source>
</evidence>
<comment type="caution">
    <text evidence="7">The sequence shown here is derived from an EMBL/GenBank/DDBJ whole genome shotgun (WGS) entry which is preliminary data.</text>
</comment>
<evidence type="ECO:0000256" key="6">
    <source>
        <dbReference type="RuleBase" id="RU365102"/>
    </source>
</evidence>
<evidence type="ECO:0000313" key="8">
    <source>
        <dbReference type="Proteomes" id="UP001642540"/>
    </source>
</evidence>
<dbReference type="PANTHER" id="PTHR12608">
    <property type="entry name" value="TRANSMEMBRANE PROTEIN HTP-1 RELATED"/>
    <property type="match status" value="1"/>
</dbReference>
<dbReference type="EMBL" id="CAXLJM020000062">
    <property type="protein sequence ID" value="CAL8119982.1"/>
    <property type="molecule type" value="Genomic_DNA"/>
</dbReference>
<evidence type="ECO:0000256" key="3">
    <source>
        <dbReference type="ARBA" id="ARBA00022692"/>
    </source>
</evidence>
<evidence type="ECO:0000256" key="2">
    <source>
        <dbReference type="ARBA" id="ARBA00009190"/>
    </source>
</evidence>
<dbReference type="Pfam" id="PF01169">
    <property type="entry name" value="GDT1"/>
    <property type="match status" value="2"/>
</dbReference>
<name>A0ABP1R512_9HEXA</name>
<keyword evidence="3 6" id="KW-0812">Transmembrane</keyword>
<accession>A0ABP1R512</accession>
<dbReference type="InterPro" id="IPR001727">
    <property type="entry name" value="GDT1-like"/>
</dbReference>
<sequence>MFVYYKDLEVLKGNGSGKSKEVFGSGLPLSLGNSLWIMIMILIIVAFSYVVPAELEDFDTNVAPVQPGGGVTSPVKCPLELEESESVNNVDYLCALFASFSVIVVSELGDKTFIIVAIMGMSHSRSTVFAGALGALSLMTFICALFGYTTFILPKTIIYLVSTVYFAISGLKMLYDGYRMSPDEGQQKLEEVQNTLRRRDDDNNDVENQASKESPLVSEGYRLHTGLRRVLFTLFSPIFVQAFMMTFLAECGDRSQIATVVILAAQEDMSGVCLGVTLAHVCCIGIAVLGGRVLASRVSVGKVRMIGGVLFLIIAVTSIFLSPEFNMVLSDVEADNNYPYDDPDFERKMELAYDAISKCDTKNKPCPFKN</sequence>
<feature type="transmembrane region" description="Helical" evidence="6">
    <location>
        <begin position="157"/>
        <end position="175"/>
    </location>
</feature>
<organism evidence="7 8">
    <name type="scientific">Orchesella dallaii</name>
    <dbReference type="NCBI Taxonomy" id="48710"/>
    <lineage>
        <taxon>Eukaryota</taxon>
        <taxon>Metazoa</taxon>
        <taxon>Ecdysozoa</taxon>
        <taxon>Arthropoda</taxon>
        <taxon>Hexapoda</taxon>
        <taxon>Collembola</taxon>
        <taxon>Entomobryomorpha</taxon>
        <taxon>Entomobryoidea</taxon>
        <taxon>Orchesellidae</taxon>
        <taxon>Orchesellinae</taxon>
        <taxon>Orchesella</taxon>
    </lineage>
</organism>
<gene>
    <name evidence="7" type="ORF">ODALV1_LOCUS18801</name>
</gene>
<comment type="subcellular location">
    <subcellularLocation>
        <location evidence="1 6">Membrane</location>
        <topology evidence="1 6">Multi-pass membrane protein</topology>
    </subcellularLocation>
</comment>